<dbReference type="EMBL" id="LXTC01000001">
    <property type="protein sequence ID" value="OBA23843.1"/>
    <property type="molecule type" value="Genomic_DNA"/>
</dbReference>
<evidence type="ECO:0000256" key="2">
    <source>
        <dbReference type="SAM" id="Phobius"/>
    </source>
</evidence>
<feature type="transmembrane region" description="Helical" evidence="2">
    <location>
        <begin position="187"/>
        <end position="208"/>
    </location>
</feature>
<dbReference type="Proteomes" id="UP000092555">
    <property type="component" value="Unassembled WGS sequence"/>
</dbReference>
<sequence length="257" mass="28328">MHASHVPCVRVTCQRSRHGARVRITRAPFPCLATWQLTASRRRKTCQKIICRLGARCAYVLHRQPELRCFTAETAPAASSSFCFSFSFFQLAVILSRGPENVSVLEAIPRYKRKAFGGSGMRAGFLQDGAAENEHFQAGPPLLQQNDIRGYAPDCTARPVLADSAELHLRKTAFQNGRGPPHLGSSFLFFLFFLFFLLSSSFLFSSFLHPSIPGAGPGHLISRTPYPVSGRSMPAHPTLQISETSPDLSVRRSLPPA</sequence>
<feature type="region of interest" description="Disordered" evidence="1">
    <location>
        <begin position="232"/>
        <end position="257"/>
    </location>
</feature>
<keyword evidence="4" id="KW-1185">Reference proteome</keyword>
<evidence type="ECO:0000256" key="1">
    <source>
        <dbReference type="SAM" id="MobiDB-lite"/>
    </source>
</evidence>
<keyword evidence="2" id="KW-0472">Membrane</keyword>
<gene>
    <name evidence="3" type="ORF">METBIDRAFT_113968</name>
</gene>
<protein>
    <recommendedName>
        <fullName evidence="5">Transmembrane protein</fullName>
    </recommendedName>
</protein>
<dbReference type="AlphaFoldDB" id="A0A1A0HJ27"/>
<reference evidence="3 4" key="1">
    <citation type="submission" date="2016-05" db="EMBL/GenBank/DDBJ databases">
        <title>Comparative genomics of biotechnologically important yeasts.</title>
        <authorList>
            <consortium name="DOE Joint Genome Institute"/>
            <person name="Riley R."/>
            <person name="Haridas S."/>
            <person name="Wolfe K.H."/>
            <person name="Lopes M.R."/>
            <person name="Hittinger C.T."/>
            <person name="Goker M."/>
            <person name="Salamov A."/>
            <person name="Wisecaver J."/>
            <person name="Long T.M."/>
            <person name="Aerts A.L."/>
            <person name="Barry K."/>
            <person name="Choi C."/>
            <person name="Clum A."/>
            <person name="Coughlan A.Y."/>
            <person name="Deshpande S."/>
            <person name="Douglass A.P."/>
            <person name="Hanson S.J."/>
            <person name="Klenk H.-P."/>
            <person name="LaButti K."/>
            <person name="Lapidus A."/>
            <person name="Lindquist E."/>
            <person name="Lipzen A."/>
            <person name="Meier-kolthoff J.P."/>
            <person name="Ohm R.A."/>
            <person name="Otillar R.P."/>
            <person name="Pangilinan J."/>
            <person name="Peng Y."/>
            <person name="Rokas A."/>
            <person name="Rosa C.A."/>
            <person name="Scheuner C."/>
            <person name="Sibirny A.A."/>
            <person name="Slot J.C."/>
            <person name="Stielow J.B."/>
            <person name="Sun H."/>
            <person name="Kurtzman C.P."/>
            <person name="Blackwell M."/>
            <person name="Grigoriev I.V."/>
            <person name="Jeffries T.W."/>
        </authorList>
    </citation>
    <scope>NUCLEOTIDE SEQUENCE [LARGE SCALE GENOMIC DNA]</scope>
    <source>
        <strain evidence="3 4">NRRL YB-4993</strain>
    </source>
</reference>
<keyword evidence="2" id="KW-1133">Transmembrane helix</keyword>
<dbReference type="RefSeq" id="XP_018714324.1">
    <property type="nucleotide sequence ID" value="XM_018853975.1"/>
</dbReference>
<keyword evidence="2" id="KW-0812">Transmembrane</keyword>
<evidence type="ECO:0000313" key="4">
    <source>
        <dbReference type="Proteomes" id="UP000092555"/>
    </source>
</evidence>
<accession>A0A1A0HJ27</accession>
<evidence type="ECO:0008006" key="5">
    <source>
        <dbReference type="Google" id="ProtNLM"/>
    </source>
</evidence>
<dbReference type="GeneID" id="30026951"/>
<name>A0A1A0HJ27_9ASCO</name>
<comment type="caution">
    <text evidence="3">The sequence shown here is derived from an EMBL/GenBank/DDBJ whole genome shotgun (WGS) entry which is preliminary data.</text>
</comment>
<evidence type="ECO:0000313" key="3">
    <source>
        <dbReference type="EMBL" id="OBA23843.1"/>
    </source>
</evidence>
<proteinExistence type="predicted"/>
<organism evidence="3 4">
    <name type="scientific">Metschnikowia bicuspidata var. bicuspidata NRRL YB-4993</name>
    <dbReference type="NCBI Taxonomy" id="869754"/>
    <lineage>
        <taxon>Eukaryota</taxon>
        <taxon>Fungi</taxon>
        <taxon>Dikarya</taxon>
        <taxon>Ascomycota</taxon>
        <taxon>Saccharomycotina</taxon>
        <taxon>Pichiomycetes</taxon>
        <taxon>Metschnikowiaceae</taxon>
        <taxon>Metschnikowia</taxon>
    </lineage>
</organism>